<dbReference type="Gene3D" id="3.40.50.1110">
    <property type="entry name" value="SGNH hydrolase"/>
    <property type="match status" value="1"/>
</dbReference>
<dbReference type="PANTHER" id="PTHR43784:SF2">
    <property type="entry name" value="GDSL-LIKE LIPASE_ACYLHYDROLASE, PUTATIVE (AFU_ORTHOLOGUE AFUA_2G00820)-RELATED"/>
    <property type="match status" value="1"/>
</dbReference>
<name>A0A2A2I7H2_9BACI</name>
<keyword evidence="5" id="KW-1185">Reference proteome</keyword>
<dbReference type="OrthoDB" id="1828825at2"/>
<evidence type="ECO:0000313" key="4">
    <source>
        <dbReference type="EMBL" id="PAV27941.1"/>
    </source>
</evidence>
<dbReference type="SUPFAM" id="SSF52266">
    <property type="entry name" value="SGNH hydrolase"/>
    <property type="match status" value="1"/>
</dbReference>
<dbReference type="PANTHER" id="PTHR43784">
    <property type="entry name" value="GDSL-LIKE LIPASE/ACYLHYDROLASE, PUTATIVE (AFU_ORTHOLOGUE AFUA_2G00820)-RELATED"/>
    <property type="match status" value="1"/>
</dbReference>
<dbReference type="InterPro" id="IPR013830">
    <property type="entry name" value="SGNH_hydro"/>
</dbReference>
<dbReference type="AlphaFoldDB" id="A0A2A2I7H2"/>
<protein>
    <recommendedName>
        <fullName evidence="3">SGNH hydrolase-type esterase domain-containing protein</fullName>
    </recommendedName>
</protein>
<evidence type="ECO:0000256" key="2">
    <source>
        <dbReference type="SAM" id="Phobius"/>
    </source>
</evidence>
<dbReference type="Proteomes" id="UP000218887">
    <property type="component" value="Unassembled WGS sequence"/>
</dbReference>
<dbReference type="RefSeq" id="WP_095657104.1">
    <property type="nucleotide sequence ID" value="NZ_NPOA01000016.1"/>
</dbReference>
<proteinExistence type="predicted"/>
<dbReference type="InterPro" id="IPR053140">
    <property type="entry name" value="GDSL_Rv0518-like"/>
</dbReference>
<comment type="caution">
    <text evidence="4">The sequence shown here is derived from an EMBL/GenBank/DDBJ whole genome shotgun (WGS) entry which is preliminary data.</text>
</comment>
<keyword evidence="2" id="KW-0472">Membrane</keyword>
<evidence type="ECO:0000259" key="3">
    <source>
        <dbReference type="Pfam" id="PF13472"/>
    </source>
</evidence>
<feature type="region of interest" description="Disordered" evidence="1">
    <location>
        <begin position="374"/>
        <end position="399"/>
    </location>
</feature>
<dbReference type="Pfam" id="PF13472">
    <property type="entry name" value="Lipase_GDSL_2"/>
    <property type="match status" value="1"/>
</dbReference>
<keyword evidence="2" id="KW-1133">Transmembrane helix</keyword>
<gene>
    <name evidence="4" type="ORF">CIL05_18890</name>
</gene>
<dbReference type="CDD" id="cd01830">
    <property type="entry name" value="XynE_like"/>
    <property type="match status" value="1"/>
</dbReference>
<keyword evidence="2" id="KW-0812">Transmembrane</keyword>
<feature type="transmembrane region" description="Helical" evidence="2">
    <location>
        <begin position="5"/>
        <end position="22"/>
    </location>
</feature>
<evidence type="ECO:0000256" key="1">
    <source>
        <dbReference type="SAM" id="MobiDB-lite"/>
    </source>
</evidence>
<dbReference type="InterPro" id="IPR036514">
    <property type="entry name" value="SGNH_hydro_sf"/>
</dbReference>
<feature type="domain" description="SGNH hydrolase-type esterase" evidence="3">
    <location>
        <begin position="216"/>
        <end position="403"/>
    </location>
</feature>
<sequence length="414" mass="46358">MKRFIYIVVPLLIIIFISMYGFREWIATQKEKPDGIESGTENWVGAWAASLQAPYEDGLSSEGFEDQTLRFIIQPHIDGKRMRIRLSNVFGTDPLTVDEVHVAVSDNGAETVPGTEKQITFENAKKVTIPPGEKVFSDPLAFEVSSDEALAVSIYVHDKTGPASWHPRSIQTSYIASDNQVEETGASAFKTEEEAWFWLDGVDVIPDSPVNGAIAVVGSSIANGNFSTLNENRRWPDFLAKRLNGENSDLRMSVLNAGISANQLLKSPPEKGEHVLARLERDVFSQSGIKAIILHAGLNDLRHHPEYDAEKIIDRMKEIINAAHEQGLKIYGATLTPFKGSGMYTDEGERTRQEVISWIRKSEEFDGLIDFDKTLRDPEDPERYLPEYDSGDHLHPNDKGYERMAESVDLGMFE</sequence>
<accession>A0A2A2I7H2</accession>
<evidence type="ECO:0000313" key="5">
    <source>
        <dbReference type="Proteomes" id="UP000218887"/>
    </source>
</evidence>
<reference evidence="4 5" key="1">
    <citation type="submission" date="2017-08" db="EMBL/GenBank/DDBJ databases">
        <title>Virgibacillus indicus sp. nov. and Virgibacillus profoundi sp. nov, two moderately halophilic bacteria isolated from marine sediment by using the Microfluidic Streak Plate.</title>
        <authorList>
            <person name="Xu B."/>
            <person name="Hu B."/>
            <person name="Wang J."/>
            <person name="Zhu Y."/>
            <person name="Huang L."/>
            <person name="Du W."/>
            <person name="Huang Y."/>
        </authorList>
    </citation>
    <scope>NUCLEOTIDE SEQUENCE [LARGE SCALE GENOMIC DNA]</scope>
    <source>
        <strain evidence="4 5">IO3-P3-H5</strain>
    </source>
</reference>
<organism evidence="4 5">
    <name type="scientific">Virgibacillus profundi</name>
    <dbReference type="NCBI Taxonomy" id="2024555"/>
    <lineage>
        <taxon>Bacteria</taxon>
        <taxon>Bacillati</taxon>
        <taxon>Bacillota</taxon>
        <taxon>Bacilli</taxon>
        <taxon>Bacillales</taxon>
        <taxon>Bacillaceae</taxon>
        <taxon>Virgibacillus</taxon>
    </lineage>
</organism>
<dbReference type="EMBL" id="NPOA01000016">
    <property type="protein sequence ID" value="PAV27941.1"/>
    <property type="molecule type" value="Genomic_DNA"/>
</dbReference>